<evidence type="ECO:0000313" key="3">
    <source>
        <dbReference type="Proteomes" id="UP000775547"/>
    </source>
</evidence>
<proteinExistence type="predicted"/>
<evidence type="ECO:0000313" key="2">
    <source>
        <dbReference type="EMBL" id="KAG5645136.1"/>
    </source>
</evidence>
<dbReference type="SUPFAM" id="SSF52266">
    <property type="entry name" value="SGNH hydrolase"/>
    <property type="match status" value="1"/>
</dbReference>
<comment type="caution">
    <text evidence="2">The sequence shown here is derived from an EMBL/GenBank/DDBJ whole genome shotgun (WGS) entry which is preliminary data.</text>
</comment>
<reference evidence="2" key="1">
    <citation type="submission" date="2020-07" db="EMBL/GenBank/DDBJ databases">
        <authorList>
            <person name="Nieuwenhuis M."/>
            <person name="Van De Peppel L.J.J."/>
        </authorList>
    </citation>
    <scope>NUCLEOTIDE SEQUENCE</scope>
    <source>
        <strain evidence="2">AP01</strain>
        <tissue evidence="2">Mycelium</tissue>
    </source>
</reference>
<protein>
    <recommendedName>
        <fullName evidence="4">Carbohydrate esterase family 16 protein</fullName>
    </recommendedName>
</protein>
<dbReference type="InterPro" id="IPR051058">
    <property type="entry name" value="GDSL_Est/Lipase"/>
</dbReference>
<accession>A0A9P7KER7</accession>
<keyword evidence="3" id="KW-1185">Reference proteome</keyword>
<dbReference type="Gene3D" id="3.40.50.1110">
    <property type="entry name" value="SGNH hydrolase"/>
    <property type="match status" value="1"/>
</dbReference>
<dbReference type="Proteomes" id="UP000775547">
    <property type="component" value="Unassembled WGS sequence"/>
</dbReference>
<dbReference type="PANTHER" id="PTHR45648">
    <property type="entry name" value="GDSL LIPASE/ACYLHYDROLASE FAMILY PROTEIN (AFU_ORTHOLOGUE AFUA_4G14700)"/>
    <property type="match status" value="1"/>
</dbReference>
<dbReference type="PANTHER" id="PTHR45648:SF22">
    <property type="entry name" value="GDSL LIPASE_ACYLHYDROLASE FAMILY PROTEIN (AFU_ORTHOLOGUE AFUA_4G14700)"/>
    <property type="match status" value="1"/>
</dbReference>
<evidence type="ECO:0000256" key="1">
    <source>
        <dbReference type="ARBA" id="ARBA00022801"/>
    </source>
</evidence>
<dbReference type="GO" id="GO:0016788">
    <property type="term" value="F:hydrolase activity, acting on ester bonds"/>
    <property type="evidence" value="ECO:0007669"/>
    <property type="project" value="InterPro"/>
</dbReference>
<dbReference type="Pfam" id="PF00657">
    <property type="entry name" value="Lipase_GDSL"/>
    <property type="match status" value="1"/>
</dbReference>
<gene>
    <name evidence="2" type="ORF">DXG03_006853</name>
</gene>
<reference evidence="2" key="2">
    <citation type="submission" date="2021-10" db="EMBL/GenBank/DDBJ databases">
        <title>Phylogenomics reveals ancestral predisposition of the termite-cultivated fungus Termitomyces towards a domesticated lifestyle.</title>
        <authorList>
            <person name="Auxier B."/>
            <person name="Grum-Grzhimaylo A."/>
            <person name="Cardenas M.E."/>
            <person name="Lodge J.D."/>
            <person name="Laessoe T."/>
            <person name="Pedersen O."/>
            <person name="Smith M.E."/>
            <person name="Kuyper T.W."/>
            <person name="Franco-Molano E.A."/>
            <person name="Baroni T.J."/>
            <person name="Aanen D.K."/>
        </authorList>
    </citation>
    <scope>NUCLEOTIDE SEQUENCE</scope>
    <source>
        <strain evidence="2">AP01</strain>
        <tissue evidence="2">Mycelium</tissue>
    </source>
</reference>
<dbReference type="InterPro" id="IPR001087">
    <property type="entry name" value="GDSL"/>
</dbReference>
<dbReference type="EMBL" id="JABCKV010000048">
    <property type="protein sequence ID" value="KAG5645136.1"/>
    <property type="molecule type" value="Genomic_DNA"/>
</dbReference>
<dbReference type="AlphaFoldDB" id="A0A9P7KER7"/>
<dbReference type="OrthoDB" id="1600564at2759"/>
<keyword evidence="1" id="KW-0378">Hydrolase</keyword>
<dbReference type="InterPro" id="IPR036514">
    <property type="entry name" value="SGNH_hydro_sf"/>
</dbReference>
<organism evidence="2 3">
    <name type="scientific">Asterophora parasitica</name>
    <dbReference type="NCBI Taxonomy" id="117018"/>
    <lineage>
        <taxon>Eukaryota</taxon>
        <taxon>Fungi</taxon>
        <taxon>Dikarya</taxon>
        <taxon>Basidiomycota</taxon>
        <taxon>Agaricomycotina</taxon>
        <taxon>Agaricomycetes</taxon>
        <taxon>Agaricomycetidae</taxon>
        <taxon>Agaricales</taxon>
        <taxon>Tricholomatineae</taxon>
        <taxon>Lyophyllaceae</taxon>
        <taxon>Asterophora</taxon>
    </lineage>
</organism>
<name>A0A9P7KER7_9AGAR</name>
<evidence type="ECO:0008006" key="4">
    <source>
        <dbReference type="Google" id="ProtNLM"/>
    </source>
</evidence>
<sequence>MLTLSVTLAVSGATSNQDIVYTSPPDFRSQVTSFINFVAPFPDKVAWTKNNSIFTVSFGTNDVYRSYENTVGNGTSLYSQDLDSYFATVDRLYTAGARRFVFNNVVPFDRAQVGKDQGATVQAKLKGSILDFNSQLASKARVYCGSKPEIACVVFDTHTLFTAIMDNPGNFGFATADGVCSAYANRGGCAVLGADSSCLGPVSAYVWKDALHPTWAADTLWAKGVIAELSAIQ</sequence>